<keyword evidence="3" id="KW-0347">Helicase</keyword>
<feature type="domain" description="UvrD-like helicase ATP-binding" evidence="10">
    <location>
        <begin position="46"/>
        <end position="346"/>
    </location>
</feature>
<proteinExistence type="predicted"/>
<evidence type="ECO:0000256" key="4">
    <source>
        <dbReference type="ARBA" id="ARBA00022840"/>
    </source>
</evidence>
<feature type="region of interest" description="Disordered" evidence="9">
    <location>
        <begin position="1"/>
        <end position="22"/>
    </location>
</feature>
<dbReference type="EC" id="5.6.2.4" evidence="7"/>
<dbReference type="InterPro" id="IPR000212">
    <property type="entry name" value="DNA_helicase_UvrD/REP"/>
</dbReference>
<keyword evidence="5" id="KW-0413">Isomerase</keyword>
<reference evidence="11" key="1">
    <citation type="journal article" date="2020" name="Nature">
        <title>Giant virus diversity and host interactions through global metagenomics.</title>
        <authorList>
            <person name="Schulz F."/>
            <person name="Roux S."/>
            <person name="Paez-Espino D."/>
            <person name="Jungbluth S."/>
            <person name="Walsh D.A."/>
            <person name="Denef V.J."/>
            <person name="McMahon K.D."/>
            <person name="Konstantinidis K.T."/>
            <person name="Eloe-Fadrosh E.A."/>
            <person name="Kyrpides N.C."/>
            <person name="Woyke T."/>
        </authorList>
    </citation>
    <scope>NUCLEOTIDE SEQUENCE</scope>
    <source>
        <strain evidence="11">GVMAG-M-3300017989-17</strain>
    </source>
</reference>
<dbReference type="AlphaFoldDB" id="A0A6C0BM58"/>
<evidence type="ECO:0000256" key="7">
    <source>
        <dbReference type="ARBA" id="ARBA00034808"/>
    </source>
</evidence>
<evidence type="ECO:0000256" key="6">
    <source>
        <dbReference type="ARBA" id="ARBA00034617"/>
    </source>
</evidence>
<keyword evidence="4" id="KW-0067">ATP-binding</keyword>
<keyword evidence="2" id="KW-0378">Hydrolase</keyword>
<dbReference type="PANTHER" id="PTHR11070">
    <property type="entry name" value="UVRD / RECB / PCRA DNA HELICASE FAMILY MEMBER"/>
    <property type="match status" value="1"/>
</dbReference>
<dbReference type="GO" id="GO:0043138">
    <property type="term" value="F:3'-5' DNA helicase activity"/>
    <property type="evidence" value="ECO:0007669"/>
    <property type="project" value="TreeGrafter"/>
</dbReference>
<comment type="catalytic activity">
    <reaction evidence="6">
        <text>Couples ATP hydrolysis with the unwinding of duplex DNA by translocating in the 3'-5' direction.</text>
        <dbReference type="EC" id="5.6.2.4"/>
    </reaction>
</comment>
<protein>
    <recommendedName>
        <fullName evidence="7">DNA 3'-5' helicase</fullName>
        <ecNumber evidence="7">5.6.2.4</ecNumber>
    </recommendedName>
</protein>
<evidence type="ECO:0000256" key="2">
    <source>
        <dbReference type="ARBA" id="ARBA00022801"/>
    </source>
</evidence>
<evidence type="ECO:0000256" key="8">
    <source>
        <dbReference type="ARBA" id="ARBA00048988"/>
    </source>
</evidence>
<evidence type="ECO:0000256" key="1">
    <source>
        <dbReference type="ARBA" id="ARBA00022741"/>
    </source>
</evidence>
<dbReference type="InterPro" id="IPR027417">
    <property type="entry name" value="P-loop_NTPase"/>
</dbReference>
<comment type="catalytic activity">
    <reaction evidence="8">
        <text>ATP + H2O = ADP + phosphate + H(+)</text>
        <dbReference type="Rhea" id="RHEA:13065"/>
        <dbReference type="ChEBI" id="CHEBI:15377"/>
        <dbReference type="ChEBI" id="CHEBI:15378"/>
        <dbReference type="ChEBI" id="CHEBI:30616"/>
        <dbReference type="ChEBI" id="CHEBI:43474"/>
        <dbReference type="ChEBI" id="CHEBI:456216"/>
        <dbReference type="EC" id="5.6.2.4"/>
    </reaction>
</comment>
<keyword evidence="1" id="KW-0547">Nucleotide-binding</keyword>
<dbReference type="Pfam" id="PF13361">
    <property type="entry name" value="UvrD_C"/>
    <property type="match status" value="1"/>
</dbReference>
<accession>A0A6C0BM58</accession>
<dbReference type="GO" id="GO:0003677">
    <property type="term" value="F:DNA binding"/>
    <property type="evidence" value="ECO:0007669"/>
    <property type="project" value="InterPro"/>
</dbReference>
<dbReference type="Gene3D" id="3.40.50.300">
    <property type="entry name" value="P-loop containing nucleotide triphosphate hydrolases"/>
    <property type="match status" value="2"/>
</dbReference>
<dbReference type="EMBL" id="MN739204">
    <property type="protein sequence ID" value="QHS93477.1"/>
    <property type="molecule type" value="Genomic_DNA"/>
</dbReference>
<dbReference type="GO" id="GO:0016787">
    <property type="term" value="F:hydrolase activity"/>
    <property type="evidence" value="ECO:0007669"/>
    <property type="project" value="UniProtKB-KW"/>
</dbReference>
<evidence type="ECO:0000256" key="5">
    <source>
        <dbReference type="ARBA" id="ARBA00023235"/>
    </source>
</evidence>
<dbReference type="InterPro" id="IPR014017">
    <property type="entry name" value="DNA_helicase_UvrD-like_C"/>
</dbReference>
<evidence type="ECO:0000259" key="10">
    <source>
        <dbReference type="PROSITE" id="PS51198"/>
    </source>
</evidence>
<dbReference type="GO" id="GO:0005524">
    <property type="term" value="F:ATP binding"/>
    <property type="evidence" value="ECO:0007669"/>
    <property type="project" value="UniProtKB-KW"/>
</dbReference>
<organism evidence="11">
    <name type="scientific">viral metagenome</name>
    <dbReference type="NCBI Taxonomy" id="1070528"/>
    <lineage>
        <taxon>unclassified sequences</taxon>
        <taxon>metagenomes</taxon>
        <taxon>organismal metagenomes</taxon>
    </lineage>
</organism>
<dbReference type="PANTHER" id="PTHR11070:SF2">
    <property type="entry name" value="ATP-DEPENDENT DNA HELICASE SRS2"/>
    <property type="match status" value="1"/>
</dbReference>
<dbReference type="GO" id="GO:0000725">
    <property type="term" value="P:recombinational repair"/>
    <property type="evidence" value="ECO:0007669"/>
    <property type="project" value="TreeGrafter"/>
</dbReference>
<dbReference type="Pfam" id="PF00580">
    <property type="entry name" value="UvrD-helicase"/>
    <property type="match status" value="1"/>
</dbReference>
<evidence type="ECO:0000313" key="11">
    <source>
        <dbReference type="EMBL" id="QHS93477.1"/>
    </source>
</evidence>
<dbReference type="PROSITE" id="PS51198">
    <property type="entry name" value="UVRD_HELICASE_ATP_BIND"/>
    <property type="match status" value="1"/>
</dbReference>
<name>A0A6C0BM58_9ZZZZ</name>
<evidence type="ECO:0000256" key="9">
    <source>
        <dbReference type="SAM" id="MobiDB-lite"/>
    </source>
</evidence>
<evidence type="ECO:0000256" key="3">
    <source>
        <dbReference type="ARBA" id="ARBA00022806"/>
    </source>
</evidence>
<sequence length="575" mass="65189">MQTPFVWSGPPAEAGAVEPSRLGEQEAETFDSIVHAIEKKRNFPLSPEQRDICRFVHEHRENVLIDSVAGSGKTSTLLMCLWFIAPSAKVLLLSFNKTVQTTLDREVRRASMQMATGLGREMPACSTFTCHSHGLTALRRAFGTQNTVADNKYQAITTAISQDTSRGVEANLKKWKWHMQAMLKLLMNLAVDCTPSTAWSEDFVVAAGERYGIPMPQVNGSSYGRAAKREEETFDDYMRVLYQAYRICCERRSNFDFTDMVYLPVRLGLPLIQYDVVLIDESQDLNAVQIELIARSVEPEGGRVIFVGDKNQAIYGFRGADTHAIETVTRHFQARQFPLHTCWRCPKKVIAAAQDIVPHIRARPGAVAGITEKYAYENAIFKKMRQRSRQHSHLVLCRTNAPLIQLAVELVVEQVECYVSADALRDAMLKLLEQITNAHWIKVRALKERMDRYRTWKKAHLEELGEQLIEKNDQLDSLQTLIKSMRNPTVLGVREKIEALFSPSSAVTAGHPGDVVRLSTIHQCKGQEEDVIYVIKPSLLPHPASKSGWELEQEDHLKYVAITRAKRELHWFCDE</sequence>
<dbReference type="InterPro" id="IPR014016">
    <property type="entry name" value="UvrD-like_ATP-bd"/>
</dbReference>
<dbReference type="SUPFAM" id="SSF52540">
    <property type="entry name" value="P-loop containing nucleoside triphosphate hydrolases"/>
    <property type="match status" value="1"/>
</dbReference>